<feature type="transmembrane region" description="Helical" evidence="1">
    <location>
        <begin position="117"/>
        <end position="140"/>
    </location>
</feature>
<proteinExistence type="predicted"/>
<keyword evidence="1" id="KW-0472">Membrane</keyword>
<accession>A0ABR9TGD2</accession>
<dbReference type="RefSeq" id="WP_193845112.1">
    <property type="nucleotide sequence ID" value="NZ_PRDM01000001.1"/>
</dbReference>
<organism evidence="2 3">
    <name type="scientific">Flavobacterium hungaricum</name>
    <dbReference type="NCBI Taxonomy" id="2082725"/>
    <lineage>
        <taxon>Bacteria</taxon>
        <taxon>Pseudomonadati</taxon>
        <taxon>Bacteroidota</taxon>
        <taxon>Flavobacteriia</taxon>
        <taxon>Flavobacteriales</taxon>
        <taxon>Flavobacteriaceae</taxon>
        <taxon>Flavobacterium</taxon>
    </lineage>
</organism>
<dbReference type="Proteomes" id="UP000640614">
    <property type="component" value="Unassembled WGS sequence"/>
</dbReference>
<evidence type="ECO:0000313" key="2">
    <source>
        <dbReference type="EMBL" id="MBE8724092.1"/>
    </source>
</evidence>
<comment type="caution">
    <text evidence="2">The sequence shown here is derived from an EMBL/GenBank/DDBJ whole genome shotgun (WGS) entry which is preliminary data.</text>
</comment>
<feature type="transmembrane region" description="Helical" evidence="1">
    <location>
        <begin position="47"/>
        <end position="67"/>
    </location>
</feature>
<evidence type="ECO:0000256" key="1">
    <source>
        <dbReference type="SAM" id="Phobius"/>
    </source>
</evidence>
<sequence>MIKVNSILVVFAAFLLLLFPYYIVYLQSDFLSSIVPGWHTDLEGGKLILDLLKFLFLAITTFRYWKLSKIKKEIELKNFVIHCSIILPAVLLSKINLYNLLNFHSAAPDSFIKQIQLIIWINSSANILFFSGFIWFLIFYKKLT</sequence>
<protein>
    <submittedName>
        <fullName evidence="2">Uncharacterized protein</fullName>
    </submittedName>
</protein>
<dbReference type="EMBL" id="PRDM01000001">
    <property type="protein sequence ID" value="MBE8724092.1"/>
    <property type="molecule type" value="Genomic_DNA"/>
</dbReference>
<reference evidence="2 3" key="1">
    <citation type="submission" date="2018-07" db="EMBL/GenBank/DDBJ databases">
        <title>Genome assembly of strain KB82.</title>
        <authorList>
            <person name="Kukolya J."/>
            <person name="Horvath B."/>
            <person name="Nagy I."/>
            <person name="Toth A."/>
        </authorList>
    </citation>
    <scope>NUCLEOTIDE SEQUENCE [LARGE SCALE GENOMIC DNA]</scope>
    <source>
        <strain evidence="2 3">Kb82</strain>
    </source>
</reference>
<feature type="transmembrane region" description="Helical" evidence="1">
    <location>
        <begin position="79"/>
        <end position="97"/>
    </location>
</feature>
<evidence type="ECO:0000313" key="3">
    <source>
        <dbReference type="Proteomes" id="UP000640614"/>
    </source>
</evidence>
<keyword evidence="3" id="KW-1185">Reference proteome</keyword>
<name>A0ABR9TGD2_9FLAO</name>
<keyword evidence="1" id="KW-1133">Transmembrane helix</keyword>
<gene>
    <name evidence="2" type="ORF">C4F50_03955</name>
</gene>
<keyword evidence="1" id="KW-0812">Transmembrane</keyword>
<feature type="transmembrane region" description="Helical" evidence="1">
    <location>
        <begin position="7"/>
        <end position="27"/>
    </location>
</feature>